<sequence>MRQDKLGSAWMVVAAFFLTLMGVGVKTAGLRWQMNPYELVFWRVTAGVVFLGAHALYLRRDLRTSHPKAHLWRGLAGTGALLLFFYGVLRLPLGTAVTLNYTSPFFLAVLSVLLLKERPPLRVWLALSLGLGGVVLLLQPSLAEGQLWDALLCLGSGLGAGYAYLQVRQLSQLGEPAWRIVFYFSLTAAVVSALAATFFAGWTPLTWDKLPLLLGIGVVATLGQLALTRAYHVGQKFTVAALSYLTVVFSALYGAGFLGEALGVWEISGIVLVISAGIGSSLR</sequence>
<feature type="transmembrane region" description="Helical" evidence="5">
    <location>
        <begin position="122"/>
        <end position="141"/>
    </location>
</feature>
<dbReference type="PANTHER" id="PTHR22911">
    <property type="entry name" value="ACYL-MALONYL CONDENSING ENZYME-RELATED"/>
    <property type="match status" value="1"/>
</dbReference>
<dbReference type="Proteomes" id="UP000269923">
    <property type="component" value="Unassembled WGS sequence"/>
</dbReference>
<evidence type="ECO:0000256" key="5">
    <source>
        <dbReference type="SAM" id="Phobius"/>
    </source>
</evidence>
<dbReference type="PANTHER" id="PTHR22911:SF6">
    <property type="entry name" value="SOLUTE CARRIER FAMILY 35 MEMBER G1"/>
    <property type="match status" value="1"/>
</dbReference>
<dbReference type="InterPro" id="IPR037185">
    <property type="entry name" value="EmrE-like"/>
</dbReference>
<comment type="subcellular location">
    <subcellularLocation>
        <location evidence="1">Membrane</location>
        <topology evidence="1">Multi-pass membrane protein</topology>
    </subcellularLocation>
</comment>
<dbReference type="Pfam" id="PF00892">
    <property type="entry name" value="EamA"/>
    <property type="match status" value="2"/>
</dbReference>
<reference evidence="7 8" key="1">
    <citation type="submission" date="2018-11" db="EMBL/GenBank/DDBJ databases">
        <title>Genomes From Bacteria Associated with the Canine Oral Cavity: a Test Case for Automated Genome-Based Taxonomic Assignment.</title>
        <authorList>
            <person name="Coil D.A."/>
            <person name="Jospin G."/>
            <person name="Darling A.E."/>
            <person name="Wallis C."/>
            <person name="Davis I.J."/>
            <person name="Harris S."/>
            <person name="Eisen J.A."/>
            <person name="Holcombe L.J."/>
            <person name="O'Flynn C."/>
        </authorList>
    </citation>
    <scope>NUCLEOTIDE SEQUENCE [LARGE SCALE GENOMIC DNA]</scope>
    <source>
        <strain evidence="7 8">COT-280</strain>
    </source>
</reference>
<evidence type="ECO:0000313" key="8">
    <source>
        <dbReference type="Proteomes" id="UP000269923"/>
    </source>
</evidence>
<feature type="transmembrane region" description="Helical" evidence="5">
    <location>
        <begin position="7"/>
        <end position="28"/>
    </location>
</feature>
<feature type="domain" description="EamA" evidence="6">
    <location>
        <begin position="6"/>
        <end position="138"/>
    </location>
</feature>
<feature type="transmembrane region" description="Helical" evidence="5">
    <location>
        <begin position="262"/>
        <end position="282"/>
    </location>
</feature>
<feature type="transmembrane region" description="Helical" evidence="5">
    <location>
        <begin position="95"/>
        <end position="115"/>
    </location>
</feature>
<feature type="transmembrane region" description="Helical" evidence="5">
    <location>
        <begin position="177"/>
        <end position="200"/>
    </location>
</feature>
<evidence type="ECO:0000313" key="7">
    <source>
        <dbReference type="EMBL" id="RRD90320.1"/>
    </source>
</evidence>
<evidence type="ECO:0000256" key="2">
    <source>
        <dbReference type="ARBA" id="ARBA00022692"/>
    </source>
</evidence>
<dbReference type="GO" id="GO:0016020">
    <property type="term" value="C:membrane"/>
    <property type="evidence" value="ECO:0007669"/>
    <property type="project" value="UniProtKB-SubCell"/>
</dbReference>
<dbReference type="AlphaFoldDB" id="A0A3P2A7S2"/>
<dbReference type="EMBL" id="RQYC01000006">
    <property type="protein sequence ID" value="RRD90320.1"/>
    <property type="molecule type" value="Genomic_DNA"/>
</dbReference>
<name>A0A3P2A7S2_9NEIS</name>
<feature type="transmembrane region" description="Helical" evidence="5">
    <location>
        <begin position="212"/>
        <end position="230"/>
    </location>
</feature>
<feature type="transmembrane region" description="Helical" evidence="5">
    <location>
        <begin position="147"/>
        <end position="165"/>
    </location>
</feature>
<comment type="caution">
    <text evidence="7">The sequence shown here is derived from an EMBL/GenBank/DDBJ whole genome shotgun (WGS) entry which is preliminary data.</text>
</comment>
<keyword evidence="8" id="KW-1185">Reference proteome</keyword>
<gene>
    <name evidence="7" type="ORF">EII21_05195</name>
</gene>
<feature type="transmembrane region" description="Helical" evidence="5">
    <location>
        <begin position="70"/>
        <end position="89"/>
    </location>
</feature>
<dbReference type="RefSeq" id="WP_124794531.1">
    <property type="nucleotide sequence ID" value="NZ_RQYC01000006.1"/>
</dbReference>
<dbReference type="OrthoDB" id="8524934at2"/>
<accession>A0A3P2A7S2</accession>
<feature type="transmembrane region" description="Helical" evidence="5">
    <location>
        <begin position="237"/>
        <end position="256"/>
    </location>
</feature>
<dbReference type="STRING" id="1121352.GCA_000620925_00751"/>
<keyword evidence="2 5" id="KW-0812">Transmembrane</keyword>
<evidence type="ECO:0000256" key="3">
    <source>
        <dbReference type="ARBA" id="ARBA00022989"/>
    </source>
</evidence>
<proteinExistence type="predicted"/>
<evidence type="ECO:0000259" key="6">
    <source>
        <dbReference type="Pfam" id="PF00892"/>
    </source>
</evidence>
<evidence type="ECO:0000256" key="1">
    <source>
        <dbReference type="ARBA" id="ARBA00004141"/>
    </source>
</evidence>
<keyword evidence="4 5" id="KW-0472">Membrane</keyword>
<keyword evidence="3 5" id="KW-1133">Transmembrane helix</keyword>
<protein>
    <submittedName>
        <fullName evidence="7">DMT family transporter</fullName>
    </submittedName>
</protein>
<feature type="domain" description="EamA" evidence="6">
    <location>
        <begin position="150"/>
        <end position="276"/>
    </location>
</feature>
<feature type="transmembrane region" description="Helical" evidence="5">
    <location>
        <begin position="40"/>
        <end position="58"/>
    </location>
</feature>
<organism evidence="7 8">
    <name type="scientific">Conchiformibius steedae</name>
    <dbReference type="NCBI Taxonomy" id="153493"/>
    <lineage>
        <taxon>Bacteria</taxon>
        <taxon>Pseudomonadati</taxon>
        <taxon>Pseudomonadota</taxon>
        <taxon>Betaproteobacteria</taxon>
        <taxon>Neisseriales</taxon>
        <taxon>Neisseriaceae</taxon>
        <taxon>Conchiformibius</taxon>
    </lineage>
</organism>
<evidence type="ECO:0000256" key="4">
    <source>
        <dbReference type="ARBA" id="ARBA00023136"/>
    </source>
</evidence>
<dbReference type="InterPro" id="IPR000620">
    <property type="entry name" value="EamA_dom"/>
</dbReference>
<dbReference type="SUPFAM" id="SSF103481">
    <property type="entry name" value="Multidrug resistance efflux transporter EmrE"/>
    <property type="match status" value="2"/>
</dbReference>